<dbReference type="Gene3D" id="2.60.40.10">
    <property type="entry name" value="Immunoglobulins"/>
    <property type="match status" value="1"/>
</dbReference>
<evidence type="ECO:0000313" key="12">
    <source>
        <dbReference type="Proteomes" id="UP000472270"/>
    </source>
</evidence>
<dbReference type="GO" id="GO:0030670">
    <property type="term" value="C:phagocytic vesicle membrane"/>
    <property type="evidence" value="ECO:0007669"/>
    <property type="project" value="UniProtKB-SubCell"/>
</dbReference>
<dbReference type="PROSITE" id="PS50238">
    <property type="entry name" value="RHOGAP"/>
    <property type="match status" value="1"/>
</dbReference>
<accession>A0A673NAJ3</accession>
<dbReference type="Pfam" id="PF22669">
    <property type="entry name" value="Exo_endo_phos2"/>
    <property type="match status" value="1"/>
</dbReference>
<dbReference type="InterPro" id="IPR000198">
    <property type="entry name" value="RhoGAP_dom"/>
</dbReference>
<keyword evidence="6" id="KW-0378">Hydrolase</keyword>
<keyword evidence="5" id="KW-0967">Endosome</keyword>
<keyword evidence="9" id="KW-0968">Cytoplasmic vesicle</keyword>
<reference evidence="11" key="2">
    <citation type="submission" date="2025-09" db="UniProtKB">
        <authorList>
            <consortium name="Ensembl"/>
        </authorList>
    </citation>
    <scope>IDENTIFICATION</scope>
</reference>
<dbReference type="GO" id="GO:0005829">
    <property type="term" value="C:cytosol"/>
    <property type="evidence" value="ECO:0007669"/>
    <property type="project" value="TreeGrafter"/>
</dbReference>
<keyword evidence="8" id="KW-0472">Membrane</keyword>
<comment type="similarity">
    <text evidence="3">Belongs to the inositol 1,4,5-trisphosphate 5-phosphatase type II family.</text>
</comment>
<evidence type="ECO:0000256" key="6">
    <source>
        <dbReference type="ARBA" id="ARBA00022801"/>
    </source>
</evidence>
<dbReference type="Gene3D" id="2.30.29.110">
    <property type="match status" value="1"/>
</dbReference>
<evidence type="ECO:0000256" key="4">
    <source>
        <dbReference type="ARBA" id="ARBA00013044"/>
    </source>
</evidence>
<dbReference type="FunFam" id="3.60.10.10:FF:000004">
    <property type="entry name" value="Type II inositol 1,4,5-trisphosphate 5-phosphatase"/>
    <property type="match status" value="1"/>
</dbReference>
<gene>
    <name evidence="11" type="primary">inpp5b</name>
</gene>
<feature type="domain" description="Rho-GAP" evidence="10">
    <location>
        <begin position="657"/>
        <end position="845"/>
    </location>
</feature>
<dbReference type="InterPro" id="IPR008936">
    <property type="entry name" value="Rho_GTPase_activation_prot"/>
</dbReference>
<dbReference type="GO" id="GO:0052658">
    <property type="term" value="F:inositol-1,4,5-trisphosphate 5-phosphatase activity"/>
    <property type="evidence" value="ECO:0007669"/>
    <property type="project" value="TreeGrafter"/>
</dbReference>
<evidence type="ECO:0000256" key="3">
    <source>
        <dbReference type="ARBA" id="ARBA00005910"/>
    </source>
</evidence>
<dbReference type="InterPro" id="IPR013783">
    <property type="entry name" value="Ig-like_fold"/>
</dbReference>
<dbReference type="Pfam" id="PF00620">
    <property type="entry name" value="RhoGAP"/>
    <property type="match status" value="1"/>
</dbReference>
<dbReference type="Gene3D" id="1.10.555.10">
    <property type="entry name" value="Rho GTPase activation protein"/>
    <property type="match status" value="1"/>
</dbReference>
<reference evidence="11" key="1">
    <citation type="submission" date="2025-08" db="UniProtKB">
        <authorList>
            <consortium name="Ensembl"/>
        </authorList>
    </citation>
    <scope>IDENTIFICATION</scope>
</reference>
<dbReference type="Proteomes" id="UP000472270">
    <property type="component" value="Unassembled WGS sequence"/>
</dbReference>
<keyword evidence="7" id="KW-0443">Lipid metabolism</keyword>
<dbReference type="Pfam" id="PF16776">
    <property type="entry name" value="INPP5B_PH"/>
    <property type="match status" value="1"/>
</dbReference>
<dbReference type="Pfam" id="PF21310">
    <property type="entry name" value="OCRL-like_ASH"/>
    <property type="match status" value="1"/>
</dbReference>
<dbReference type="FunFam" id="2.60.40.10:FF:000132">
    <property type="entry name" value="Inositol polyphosphate 5-phosphatase OCRL-1 isoform b"/>
    <property type="match status" value="1"/>
</dbReference>
<dbReference type="SMART" id="SM00324">
    <property type="entry name" value="RhoGAP"/>
    <property type="match status" value="1"/>
</dbReference>
<dbReference type="EC" id="3.1.3.36" evidence="4"/>
<dbReference type="Ensembl" id="ENSSRHT00000100365.1">
    <property type="protein sequence ID" value="ENSSRHP00000097710.1"/>
    <property type="gene ID" value="ENSSRHG00000047854.1"/>
</dbReference>
<dbReference type="GO" id="GO:0046856">
    <property type="term" value="P:phosphatidylinositol dephosphorylation"/>
    <property type="evidence" value="ECO:0007669"/>
    <property type="project" value="InterPro"/>
</dbReference>
<dbReference type="InterPro" id="IPR037793">
    <property type="entry name" value="OCRL1/INPP5B_INPP5c"/>
</dbReference>
<dbReference type="InterPro" id="IPR000300">
    <property type="entry name" value="IPPc"/>
</dbReference>
<dbReference type="FunFam" id="1.10.555.10:FF:000012">
    <property type="entry name" value="Putative inositol polyphosphate 5-phosphatase OCRL-1"/>
    <property type="match status" value="1"/>
</dbReference>
<evidence type="ECO:0000256" key="5">
    <source>
        <dbReference type="ARBA" id="ARBA00022753"/>
    </source>
</evidence>
<dbReference type="InterPro" id="IPR036691">
    <property type="entry name" value="Endo/exonu/phosph_ase_sf"/>
</dbReference>
<dbReference type="AlphaFoldDB" id="A0A673NAJ3"/>
<evidence type="ECO:0000256" key="2">
    <source>
        <dbReference type="ARBA" id="ARBA00004580"/>
    </source>
</evidence>
<dbReference type="GO" id="GO:0007165">
    <property type="term" value="P:signal transduction"/>
    <property type="evidence" value="ECO:0007669"/>
    <property type="project" value="InterPro"/>
</dbReference>
<evidence type="ECO:0000256" key="9">
    <source>
        <dbReference type="ARBA" id="ARBA00023329"/>
    </source>
</evidence>
<dbReference type="GO" id="GO:0031901">
    <property type="term" value="C:early endosome membrane"/>
    <property type="evidence" value="ECO:0007669"/>
    <property type="project" value="UniProtKB-SubCell"/>
</dbReference>
<sequence length="852" mass="98100">CDETMIEGDGPSSSKKCLLDKLRCEQLFIYSHRRMAITGDDVRLDEIIPISYDFSVVEVSSPDELAVVGADTRVRVTFFEEDLELKLPFGSHTRLFLSEVNRAWSVKEQTLQLKTERGCSMQRAERQSHHRSDLISPVRRVSRERVKSEVRDDLIRNSQPILANKSQMLGMPQFGLRDNLIKCELLKKEDAYTYIKNYRFFLGTYNVNGQNPKESLSPWLASTATPPDFYLVGFQELDLSKEAFLFNDTPKEPEWMLAVYKGLHPDAKYALVKLVRLVGIMLLFYVKAEHAAHISEVEAETVGTGVMGRMGNKGAVAIRFQFHNSDICVVNSHLAAHTEEFERRNQDFKDICRRMQFSQDDLTLPPLTIMKHNVVLWLGDLNYRISDLEVDHVKDLIAKKDFESLYNHDQLKRQMDEEVVFGGFTEGEIDFQPTYKYDTGSDQWDTSEKCRVPAWCDRILWRGKNIKQLHYQSHMTLKTSDHKPVSSLLEIGVRTPVVNEESYKRTFEEIVRHIDRMENDCIPSVSLSQREFLFQDVKFMQHQAKTVTVYNDGQVPCQFEFIPKLDEPTYCKPWLTANPAKGFLAQGASVDIDLELFVNRSTAPDLNSGQQQLEDILVLHLERGKDYFISITGNYLPSCFGSSLSTLCLLREPIQDMPLETIRELVRSLSNPETDKPQEIPKEIWMMVDHLFRYAKKQEELFQQPGLRSEFEEIRDCLDTVGLDTLPGSNHSVAEALLLFLDALPEPVIPFSFYPQCLDSCSDSSQCRQIISVLPQCHKNVFNYLTAFLQELLKHSAHNRLDVNILAPIFAGLLLRSPTKQDLTEKRKVKEFFQHFLVQTPSDRDIHDKLPE</sequence>
<dbReference type="Gene3D" id="3.60.10.10">
    <property type="entry name" value="Endonuclease/exonuclease/phosphatase"/>
    <property type="match status" value="1"/>
</dbReference>
<dbReference type="SUPFAM" id="SSF56219">
    <property type="entry name" value="DNase I-like"/>
    <property type="match status" value="1"/>
</dbReference>
<dbReference type="InterPro" id="IPR048869">
    <property type="entry name" value="OCRL-1_2_ASH"/>
</dbReference>
<evidence type="ECO:0000313" key="11">
    <source>
        <dbReference type="Ensembl" id="ENSSRHP00000097710.1"/>
    </source>
</evidence>
<dbReference type="InterPro" id="IPR046985">
    <property type="entry name" value="IP5"/>
</dbReference>
<name>A0A673NAJ3_9TELE</name>
<dbReference type="SUPFAM" id="SSF48350">
    <property type="entry name" value="GTPase activation domain, GAP"/>
    <property type="match status" value="1"/>
</dbReference>
<evidence type="ECO:0000259" key="10">
    <source>
        <dbReference type="PROSITE" id="PS50238"/>
    </source>
</evidence>
<dbReference type="PANTHER" id="PTHR11200">
    <property type="entry name" value="INOSITOL 5-PHOSPHATASE"/>
    <property type="match status" value="1"/>
</dbReference>
<dbReference type="SMART" id="SM00128">
    <property type="entry name" value="IPPc"/>
    <property type="match status" value="1"/>
</dbReference>
<dbReference type="PANTHER" id="PTHR11200:SF300">
    <property type="entry name" value="TYPE II INOSITOL 1,4,5-TRISPHOSPHATE 5-PHOSPHATASE"/>
    <property type="match status" value="1"/>
</dbReference>
<dbReference type="InterPro" id="IPR031896">
    <property type="entry name" value="INPP5B_PH_dom"/>
</dbReference>
<dbReference type="GO" id="GO:0004439">
    <property type="term" value="F:phosphatidylinositol-4,5-bisphosphate 5-phosphatase activity"/>
    <property type="evidence" value="ECO:0007669"/>
    <property type="project" value="UniProtKB-EC"/>
</dbReference>
<comment type="subcellular location">
    <subcellularLocation>
        <location evidence="2">Cytoplasmic vesicle</location>
        <location evidence="2">Phagosome membrane</location>
    </subcellularLocation>
    <subcellularLocation>
        <location evidence="1">Early endosome membrane</location>
    </subcellularLocation>
</comment>
<evidence type="ECO:0000256" key="7">
    <source>
        <dbReference type="ARBA" id="ARBA00023098"/>
    </source>
</evidence>
<dbReference type="CDD" id="cd04380">
    <property type="entry name" value="RhoGAP_OCRL1"/>
    <property type="match status" value="1"/>
</dbReference>
<organism evidence="11 12">
    <name type="scientific">Sinocyclocheilus rhinocerous</name>
    <dbReference type="NCBI Taxonomy" id="307959"/>
    <lineage>
        <taxon>Eukaryota</taxon>
        <taxon>Metazoa</taxon>
        <taxon>Chordata</taxon>
        <taxon>Craniata</taxon>
        <taxon>Vertebrata</taxon>
        <taxon>Euteleostomi</taxon>
        <taxon>Actinopterygii</taxon>
        <taxon>Neopterygii</taxon>
        <taxon>Teleostei</taxon>
        <taxon>Ostariophysi</taxon>
        <taxon>Cypriniformes</taxon>
        <taxon>Cyprinidae</taxon>
        <taxon>Cyprininae</taxon>
        <taxon>Sinocyclocheilus</taxon>
    </lineage>
</organism>
<evidence type="ECO:0000256" key="1">
    <source>
        <dbReference type="ARBA" id="ARBA00004146"/>
    </source>
</evidence>
<dbReference type="InterPro" id="IPR047078">
    <property type="entry name" value="RhoGAP_OCRL1"/>
</dbReference>
<keyword evidence="12" id="KW-1185">Reference proteome</keyword>
<dbReference type="CDD" id="cd09093">
    <property type="entry name" value="INPP5c_INPP5B"/>
    <property type="match status" value="1"/>
</dbReference>
<proteinExistence type="inferred from homology"/>
<evidence type="ECO:0000256" key="8">
    <source>
        <dbReference type="ARBA" id="ARBA00023136"/>
    </source>
</evidence>
<protein>
    <recommendedName>
        <fullName evidence="4">phosphoinositide 5-phosphatase</fullName>
        <ecNumber evidence="4">3.1.3.36</ecNumber>
    </recommendedName>
</protein>